<gene>
    <name evidence="4" type="ORF">GCM10009544_02750</name>
</gene>
<evidence type="ECO:0000256" key="3">
    <source>
        <dbReference type="RuleBase" id="RU004466"/>
    </source>
</evidence>
<evidence type="ECO:0000313" key="4">
    <source>
        <dbReference type="EMBL" id="GAA0443385.1"/>
    </source>
</evidence>
<dbReference type="Proteomes" id="UP001499895">
    <property type="component" value="Unassembled WGS sequence"/>
</dbReference>
<dbReference type="InterPro" id="IPR033749">
    <property type="entry name" value="Polyprenyl_synt_CS"/>
</dbReference>
<dbReference type="PANTHER" id="PTHR12001">
    <property type="entry name" value="GERANYLGERANYL PYROPHOSPHATE SYNTHASE"/>
    <property type="match status" value="1"/>
</dbReference>
<evidence type="ECO:0000256" key="2">
    <source>
        <dbReference type="ARBA" id="ARBA00022842"/>
    </source>
</evidence>
<dbReference type="GO" id="GO:0016740">
    <property type="term" value="F:transferase activity"/>
    <property type="evidence" value="ECO:0007669"/>
    <property type="project" value="UniProtKB-KW"/>
</dbReference>
<dbReference type="SUPFAM" id="SSF48576">
    <property type="entry name" value="Terpenoid synthases"/>
    <property type="match status" value="1"/>
</dbReference>
<dbReference type="CDD" id="cd00685">
    <property type="entry name" value="Trans_IPPS_HT"/>
    <property type="match status" value="1"/>
</dbReference>
<accession>A0ABP3J601</accession>
<organism evidence="4 5">
    <name type="scientific">Streptomyces stramineus</name>
    <dbReference type="NCBI Taxonomy" id="173861"/>
    <lineage>
        <taxon>Bacteria</taxon>
        <taxon>Bacillati</taxon>
        <taxon>Actinomycetota</taxon>
        <taxon>Actinomycetes</taxon>
        <taxon>Kitasatosporales</taxon>
        <taxon>Streptomycetaceae</taxon>
        <taxon>Streptomyces</taxon>
    </lineage>
</organism>
<dbReference type="Gene3D" id="1.10.600.10">
    <property type="entry name" value="Farnesyl Diphosphate Synthase"/>
    <property type="match status" value="1"/>
</dbReference>
<dbReference type="InterPro" id="IPR000092">
    <property type="entry name" value="Polyprenyl_synt"/>
</dbReference>
<dbReference type="Pfam" id="PF00348">
    <property type="entry name" value="polyprenyl_synt"/>
    <property type="match status" value="1"/>
</dbReference>
<dbReference type="EMBL" id="BAAAHB010000001">
    <property type="protein sequence ID" value="GAA0443385.1"/>
    <property type="molecule type" value="Genomic_DNA"/>
</dbReference>
<comment type="caution">
    <text evidence="4">The sequence shown here is derived from an EMBL/GenBank/DDBJ whole genome shotgun (WGS) entry which is preliminary data.</text>
</comment>
<dbReference type="PROSITE" id="PS00723">
    <property type="entry name" value="POLYPRENYL_SYNTHASE_1"/>
    <property type="match status" value="1"/>
</dbReference>
<sequence length="351" mass="36256">MTAEPFTRPARDARQVLADAAAVTGPAVREAVTRLPHRIRHPVGMHFGWWDTDGTELSAVTGTGKSVRPALTLGACAAVGGSRSAGVAAAVAVELVHNASLLHDDIIDGDLTRRGRPTLWARMGVPAAVLAGDALFFLAVHVLATAQPPMDTSAGVAVLTASVQELIEGEYTDTLLEGEGGTGASLKEVQAMAAGKTGALMAAACALGALAGGGDEPRVAHLRAFGAHLGAAFQLVDDLLSIWGDPQRTGKPAGSDLAARKRSLPIAAALGADDPAAQQLRALYACPGPLSSAEQELTARLVEQAGGRAWARHECERHTRQALERLHGARPEPGAGAELTALARLLTTRDH</sequence>
<name>A0ABP3J601_9ACTN</name>
<keyword evidence="1" id="KW-0479">Metal-binding</keyword>
<dbReference type="PANTHER" id="PTHR12001:SF86">
    <property type="entry name" value="GERANYLGERANYL DIPHOSPHATE SYNTHASE"/>
    <property type="match status" value="1"/>
</dbReference>
<dbReference type="RefSeq" id="WP_344084064.1">
    <property type="nucleotide sequence ID" value="NZ_BAAAHB010000001.1"/>
</dbReference>
<reference evidence="5" key="1">
    <citation type="journal article" date="2019" name="Int. J. Syst. Evol. Microbiol.">
        <title>The Global Catalogue of Microorganisms (GCM) 10K type strain sequencing project: providing services to taxonomists for standard genome sequencing and annotation.</title>
        <authorList>
            <consortium name="The Broad Institute Genomics Platform"/>
            <consortium name="The Broad Institute Genome Sequencing Center for Infectious Disease"/>
            <person name="Wu L."/>
            <person name="Ma J."/>
        </authorList>
    </citation>
    <scope>NUCLEOTIDE SEQUENCE [LARGE SCALE GENOMIC DNA]</scope>
    <source>
        <strain evidence="5">JCM 10649</strain>
    </source>
</reference>
<dbReference type="InterPro" id="IPR008949">
    <property type="entry name" value="Isoprenoid_synthase_dom_sf"/>
</dbReference>
<comment type="similarity">
    <text evidence="3">Belongs to the FPP/GGPP synthase family.</text>
</comment>
<protein>
    <submittedName>
        <fullName evidence="4">Family 2 encapsulin nanocompartment cargo protein polyprenyl transferase</fullName>
    </submittedName>
</protein>
<evidence type="ECO:0000256" key="1">
    <source>
        <dbReference type="ARBA" id="ARBA00022723"/>
    </source>
</evidence>
<keyword evidence="3 4" id="KW-0808">Transferase</keyword>
<keyword evidence="5" id="KW-1185">Reference proteome</keyword>
<dbReference type="SFLD" id="SFLDG01017">
    <property type="entry name" value="Polyprenyl_Transferase_Like"/>
    <property type="match status" value="1"/>
</dbReference>
<keyword evidence="2" id="KW-0460">Magnesium</keyword>
<evidence type="ECO:0000313" key="5">
    <source>
        <dbReference type="Proteomes" id="UP001499895"/>
    </source>
</evidence>
<proteinExistence type="inferred from homology"/>
<dbReference type="SFLD" id="SFLDS00005">
    <property type="entry name" value="Isoprenoid_Synthase_Type_I"/>
    <property type="match status" value="1"/>
</dbReference>